<dbReference type="CDD" id="cd00075">
    <property type="entry name" value="HATPase"/>
    <property type="match status" value="1"/>
</dbReference>
<evidence type="ECO:0000313" key="10">
    <source>
        <dbReference type="Proteomes" id="UP000217276"/>
    </source>
</evidence>
<dbReference type="InterPro" id="IPR036890">
    <property type="entry name" value="HATPase_C_sf"/>
</dbReference>
<reference evidence="10" key="1">
    <citation type="submission" date="2017-06" db="EMBL/GenBank/DDBJ databases">
        <title>Capnocytophaga spp. assemblies.</title>
        <authorList>
            <person name="Gulvik C.A."/>
        </authorList>
    </citation>
    <scope>NUCLEOTIDE SEQUENCE [LARGE SCALE GENOMIC DNA]</scope>
    <source>
        <strain evidence="10">H6253</strain>
    </source>
</reference>
<dbReference type="PRINTS" id="PR00344">
    <property type="entry name" value="BCTRLSENSOR"/>
</dbReference>
<dbReference type="CDD" id="cd00082">
    <property type="entry name" value="HisKA"/>
    <property type="match status" value="1"/>
</dbReference>
<dbReference type="SUPFAM" id="SSF55874">
    <property type="entry name" value="ATPase domain of HSP90 chaperone/DNA topoisomerase II/histidine kinase"/>
    <property type="match status" value="1"/>
</dbReference>
<feature type="transmembrane region" description="Helical" evidence="7">
    <location>
        <begin position="6"/>
        <end position="28"/>
    </location>
</feature>
<evidence type="ECO:0000256" key="2">
    <source>
        <dbReference type="ARBA" id="ARBA00012438"/>
    </source>
</evidence>
<name>A0A250FAQ6_9FLAO</name>
<keyword evidence="3" id="KW-0597">Phosphoprotein</keyword>
<dbReference type="SUPFAM" id="SSF47384">
    <property type="entry name" value="Homodimeric domain of signal transducing histidine kinase"/>
    <property type="match status" value="1"/>
</dbReference>
<keyword evidence="7" id="KW-0472">Membrane</keyword>
<dbReference type="FunFam" id="3.30.565.10:FF:000006">
    <property type="entry name" value="Sensor histidine kinase WalK"/>
    <property type="match status" value="1"/>
</dbReference>
<keyword evidence="7" id="KW-1133">Transmembrane helix</keyword>
<evidence type="ECO:0000256" key="5">
    <source>
        <dbReference type="ARBA" id="ARBA00022777"/>
    </source>
</evidence>
<dbReference type="PANTHER" id="PTHR43711">
    <property type="entry name" value="TWO-COMPONENT HISTIDINE KINASE"/>
    <property type="match status" value="1"/>
</dbReference>
<dbReference type="EC" id="2.7.13.3" evidence="2"/>
<evidence type="ECO:0000259" key="8">
    <source>
        <dbReference type="PROSITE" id="PS50109"/>
    </source>
</evidence>
<proteinExistence type="predicted"/>
<accession>A0A250FAQ6</accession>
<dbReference type="SMART" id="SM00388">
    <property type="entry name" value="HisKA"/>
    <property type="match status" value="1"/>
</dbReference>
<dbReference type="InterPro" id="IPR050736">
    <property type="entry name" value="Sensor_HK_Regulatory"/>
</dbReference>
<dbReference type="SMART" id="SM00387">
    <property type="entry name" value="HATPase_c"/>
    <property type="match status" value="1"/>
</dbReference>
<feature type="transmembrane region" description="Helical" evidence="7">
    <location>
        <begin position="268"/>
        <end position="295"/>
    </location>
</feature>
<feature type="domain" description="Histidine kinase" evidence="8">
    <location>
        <begin position="314"/>
        <end position="532"/>
    </location>
</feature>
<dbReference type="InterPro" id="IPR036097">
    <property type="entry name" value="HisK_dim/P_sf"/>
</dbReference>
<comment type="catalytic activity">
    <reaction evidence="1">
        <text>ATP + protein L-histidine = ADP + protein N-phospho-L-histidine.</text>
        <dbReference type="EC" id="2.7.13.3"/>
    </reaction>
</comment>
<evidence type="ECO:0000256" key="1">
    <source>
        <dbReference type="ARBA" id="ARBA00000085"/>
    </source>
</evidence>
<dbReference type="Gene3D" id="3.30.565.10">
    <property type="entry name" value="Histidine kinase-like ATPase, C-terminal domain"/>
    <property type="match status" value="1"/>
</dbReference>
<keyword evidence="4" id="KW-0808">Transferase</keyword>
<dbReference type="GO" id="GO:0000155">
    <property type="term" value="F:phosphorelay sensor kinase activity"/>
    <property type="evidence" value="ECO:0007669"/>
    <property type="project" value="InterPro"/>
</dbReference>
<keyword evidence="10" id="KW-1185">Reference proteome</keyword>
<dbReference type="PANTHER" id="PTHR43711:SF30">
    <property type="entry name" value="HISTIDINE KINASE"/>
    <property type="match status" value="1"/>
</dbReference>
<protein>
    <recommendedName>
        <fullName evidence="2">histidine kinase</fullName>
        <ecNumber evidence="2">2.7.13.3</ecNumber>
    </recommendedName>
</protein>
<evidence type="ECO:0000256" key="3">
    <source>
        <dbReference type="ARBA" id="ARBA00022553"/>
    </source>
</evidence>
<keyword evidence="5 9" id="KW-0418">Kinase</keyword>
<dbReference type="RefSeq" id="WP_095913218.1">
    <property type="nucleotide sequence ID" value="NZ_CP022384.1"/>
</dbReference>
<dbReference type="InterPro" id="IPR004358">
    <property type="entry name" value="Sig_transdc_His_kin-like_C"/>
</dbReference>
<dbReference type="EMBL" id="CP022384">
    <property type="protein sequence ID" value="ATA81335.1"/>
    <property type="molecule type" value="Genomic_DNA"/>
</dbReference>
<dbReference type="InterPro" id="IPR005467">
    <property type="entry name" value="His_kinase_dom"/>
</dbReference>
<sequence length="532" mass="60737">MNKRLYIVLIVLTSLSLIGIIGVQGYWIKSAIDDKEDAFTYSIQQILNSVAKQIEQDEVDKYVAKIMSLRENTSRSNPKENHLREFIYVKENKGNKETFIYKHGILEEDYTLPANQRTAAALGINHLSDTLAIKSYIRKETLQRVNKGHTMGYPSEQTVTAYEKFSELPEIERLMIEESFKSIIRQLSINERVTEGQIEKLLLRQLKKNGLNLSFEFGIYNRGVLSKVHTKYFEPNEPKEFRTLLFGGNTSDDSLYELAVIFPQREKVLLSSIIGIATLSTVFVLIIIAVFVITLNQLLTQRRISEIKTDFINNMTHEFKTPIATMSLVLDSVKSPMVLSDPDKVLHYVHILKQENKRMLAQVENILQISRLEKSTMQLEREPLDVHEVITTAMLHVQTILDERGGIIHTHFLASNSDVSANESHLTNVFVNIIENAIKYSPNAPVIDIYTENIKNKLLIRIKDQGQGMTKQAMKHIFDKFYRAHTGDLHNVKGHGLGLAYVKSIVEYHGGTIMVESEKDKGSTFFIKLPVI</sequence>
<dbReference type="InterPro" id="IPR003594">
    <property type="entry name" value="HATPase_dom"/>
</dbReference>
<dbReference type="Proteomes" id="UP000217276">
    <property type="component" value="Chromosome"/>
</dbReference>
<dbReference type="Gene3D" id="1.10.287.130">
    <property type="match status" value="1"/>
</dbReference>
<evidence type="ECO:0000313" key="9">
    <source>
        <dbReference type="EMBL" id="ATA81335.1"/>
    </source>
</evidence>
<dbReference type="Pfam" id="PF00512">
    <property type="entry name" value="HisKA"/>
    <property type="match status" value="1"/>
</dbReference>
<dbReference type="KEGG" id="clk:CGC53_02695"/>
<organism evidence="9 10">
    <name type="scientific">Capnocytophaga leadbetteri</name>
    <dbReference type="NCBI Taxonomy" id="327575"/>
    <lineage>
        <taxon>Bacteria</taxon>
        <taxon>Pseudomonadati</taxon>
        <taxon>Bacteroidota</taxon>
        <taxon>Flavobacteriia</taxon>
        <taxon>Flavobacteriales</taxon>
        <taxon>Flavobacteriaceae</taxon>
        <taxon>Capnocytophaga</taxon>
    </lineage>
</organism>
<dbReference type="Pfam" id="PF02518">
    <property type="entry name" value="HATPase_c"/>
    <property type="match status" value="1"/>
</dbReference>
<evidence type="ECO:0000256" key="7">
    <source>
        <dbReference type="SAM" id="Phobius"/>
    </source>
</evidence>
<keyword evidence="6" id="KW-0902">Two-component regulatory system</keyword>
<evidence type="ECO:0000256" key="4">
    <source>
        <dbReference type="ARBA" id="ARBA00022679"/>
    </source>
</evidence>
<keyword evidence="7" id="KW-0812">Transmembrane</keyword>
<dbReference type="AlphaFoldDB" id="A0A250FAQ6"/>
<gene>
    <name evidence="9" type="ORF">CGC53_02695</name>
</gene>
<dbReference type="InterPro" id="IPR003661">
    <property type="entry name" value="HisK_dim/P_dom"/>
</dbReference>
<evidence type="ECO:0000256" key="6">
    <source>
        <dbReference type="ARBA" id="ARBA00023012"/>
    </source>
</evidence>
<dbReference type="PROSITE" id="PS50109">
    <property type="entry name" value="HIS_KIN"/>
    <property type="match status" value="1"/>
</dbReference>